<dbReference type="RefSeq" id="XP_014671398.1">
    <property type="nucleotide sequence ID" value="XM_014815912.1"/>
</dbReference>
<keyword evidence="6" id="KW-0999">Mitochondrion inner membrane</keyword>
<evidence type="ECO:0000313" key="14">
    <source>
        <dbReference type="RefSeq" id="XP_014671399.1"/>
    </source>
</evidence>
<evidence type="ECO:0000313" key="13">
    <source>
        <dbReference type="RefSeq" id="XP_014671398.1"/>
    </source>
</evidence>
<keyword evidence="7" id="KW-1133">Transmembrane helix</keyword>
<name>A0ABM1EGS9_PRICU</name>
<dbReference type="RefSeq" id="XP_014671399.1">
    <property type="nucleotide sequence ID" value="XM_014815913.1"/>
</dbReference>
<dbReference type="Proteomes" id="UP000695022">
    <property type="component" value="Unplaced"/>
</dbReference>
<dbReference type="InterPro" id="IPR018108">
    <property type="entry name" value="MCP_transmembrane"/>
</dbReference>
<protein>
    <submittedName>
        <fullName evidence="13 14">Solute carrier family 25 member 51-like</fullName>
    </submittedName>
</protein>
<evidence type="ECO:0000256" key="11">
    <source>
        <dbReference type="RuleBase" id="RU000488"/>
    </source>
</evidence>
<evidence type="ECO:0000256" key="7">
    <source>
        <dbReference type="ARBA" id="ARBA00022989"/>
    </source>
</evidence>
<comment type="similarity">
    <text evidence="2 11">Belongs to the mitochondrial carrier (TC 2.A.29) family.</text>
</comment>
<dbReference type="InterPro" id="IPR052465">
    <property type="entry name" value="Mito_NAD+_Carrier"/>
</dbReference>
<proteinExistence type="inferred from homology"/>
<keyword evidence="12" id="KW-1185">Reference proteome</keyword>
<dbReference type="PANTHER" id="PTHR46131:SF1">
    <property type="entry name" value="SD08549P"/>
    <property type="match status" value="1"/>
</dbReference>
<keyword evidence="5" id="KW-0677">Repeat</keyword>
<evidence type="ECO:0000256" key="8">
    <source>
        <dbReference type="ARBA" id="ARBA00023128"/>
    </source>
</evidence>
<keyword evidence="4 10" id="KW-0812">Transmembrane</keyword>
<evidence type="ECO:0000256" key="6">
    <source>
        <dbReference type="ARBA" id="ARBA00022792"/>
    </source>
</evidence>
<keyword evidence="3 11" id="KW-0813">Transport</keyword>
<comment type="subcellular location">
    <subcellularLocation>
        <location evidence="1">Mitochondrion inner membrane</location>
        <topology evidence="1">Multi-pass membrane protein</topology>
    </subcellularLocation>
</comment>
<evidence type="ECO:0000256" key="10">
    <source>
        <dbReference type="PROSITE-ProRule" id="PRU00282"/>
    </source>
</evidence>
<dbReference type="PROSITE" id="PS50920">
    <property type="entry name" value="SOLCAR"/>
    <property type="match status" value="3"/>
</dbReference>
<evidence type="ECO:0000313" key="12">
    <source>
        <dbReference type="Proteomes" id="UP000695022"/>
    </source>
</evidence>
<evidence type="ECO:0000256" key="9">
    <source>
        <dbReference type="ARBA" id="ARBA00023136"/>
    </source>
</evidence>
<feature type="repeat" description="Solcar" evidence="10">
    <location>
        <begin position="241"/>
        <end position="328"/>
    </location>
</feature>
<dbReference type="SUPFAM" id="SSF103506">
    <property type="entry name" value="Mitochondrial carrier"/>
    <property type="match status" value="1"/>
</dbReference>
<evidence type="ECO:0000256" key="2">
    <source>
        <dbReference type="ARBA" id="ARBA00006375"/>
    </source>
</evidence>
<keyword evidence="8" id="KW-0496">Mitochondrion</keyword>
<dbReference type="Gene3D" id="1.50.40.10">
    <property type="entry name" value="Mitochondrial carrier domain"/>
    <property type="match status" value="1"/>
</dbReference>
<evidence type="ECO:0000256" key="4">
    <source>
        <dbReference type="ARBA" id="ARBA00022692"/>
    </source>
</evidence>
<evidence type="ECO:0000313" key="15">
    <source>
        <dbReference type="RefSeq" id="XP_014671400.1"/>
    </source>
</evidence>
<keyword evidence="9 10" id="KW-0472">Membrane</keyword>
<dbReference type="RefSeq" id="XP_014671400.1">
    <property type="nucleotide sequence ID" value="XM_014815914.1"/>
</dbReference>
<reference evidence="13 14" key="1">
    <citation type="submission" date="2025-05" db="UniProtKB">
        <authorList>
            <consortium name="RefSeq"/>
        </authorList>
    </citation>
    <scope>IDENTIFICATION</scope>
</reference>
<dbReference type="InterPro" id="IPR023395">
    <property type="entry name" value="MCP_dom_sf"/>
</dbReference>
<gene>
    <name evidence="13 14 15" type="primary">LOC106812127</name>
</gene>
<feature type="repeat" description="Solcar" evidence="10">
    <location>
        <begin position="59"/>
        <end position="139"/>
    </location>
</feature>
<organism evidence="12 15">
    <name type="scientific">Priapulus caudatus</name>
    <name type="common">Priapulid worm</name>
    <dbReference type="NCBI Taxonomy" id="37621"/>
    <lineage>
        <taxon>Eukaryota</taxon>
        <taxon>Metazoa</taxon>
        <taxon>Ecdysozoa</taxon>
        <taxon>Scalidophora</taxon>
        <taxon>Priapulida</taxon>
        <taxon>Priapulimorpha</taxon>
        <taxon>Priapulimorphida</taxon>
        <taxon>Priapulidae</taxon>
        <taxon>Priapulus</taxon>
    </lineage>
</organism>
<feature type="repeat" description="Solcar" evidence="10">
    <location>
        <begin position="148"/>
        <end position="232"/>
    </location>
</feature>
<accession>A0ABM1EGS9</accession>
<dbReference type="PANTHER" id="PTHR46131">
    <property type="entry name" value="SD08549P"/>
    <property type="match status" value="1"/>
</dbReference>
<sequence length="332" mass="37451">MTDGIWQMVIQIIHGEIEFGEERVQKDSALDPSIWSSQITGIPGTPPPHRRVYEDPDVDGDSREYLLGSSAAFINILFTYPVYKVQFRQQLSGLTVGSSVRQLHGEGLLMLWRGVQPPLIQRSLNMGIMFGMYDQSKRLIRRHYPHCPPGFYRPASAMLAGCVEAVLTPLERVQTLLQDPRYNERLRGTYDAFAKLRAYGVAEYYRGLSVILLRNGPCNAVFFGLRHPVKNAMPATTHPLLTLAEHFASGALLGTFISTVFYPLQVVKTRMQAKLGGEFLSIAQAVAAVYRERGHSVRRMLMGVHMNYARSILSWGMVNVTYEILRKLVYPC</sequence>
<evidence type="ECO:0000256" key="1">
    <source>
        <dbReference type="ARBA" id="ARBA00004448"/>
    </source>
</evidence>
<dbReference type="Pfam" id="PF00153">
    <property type="entry name" value="Mito_carr"/>
    <property type="match status" value="3"/>
</dbReference>
<evidence type="ECO:0000256" key="5">
    <source>
        <dbReference type="ARBA" id="ARBA00022737"/>
    </source>
</evidence>
<dbReference type="GeneID" id="106812127"/>
<evidence type="ECO:0000256" key="3">
    <source>
        <dbReference type="ARBA" id="ARBA00022448"/>
    </source>
</evidence>